<keyword evidence="4" id="KW-0067">ATP-binding</keyword>
<dbReference type="InterPro" id="IPR000873">
    <property type="entry name" value="AMP-dep_synth/lig_dom"/>
</dbReference>
<dbReference type="GO" id="GO:0005524">
    <property type="term" value="F:ATP binding"/>
    <property type="evidence" value="ECO:0007669"/>
    <property type="project" value="UniProtKB-KW"/>
</dbReference>
<evidence type="ECO:0000313" key="8">
    <source>
        <dbReference type="EMBL" id="PZF84287.1"/>
    </source>
</evidence>
<dbReference type="InterPro" id="IPR032387">
    <property type="entry name" value="ACAS_N"/>
</dbReference>
<dbReference type="GO" id="GO:0006629">
    <property type="term" value="P:lipid metabolic process"/>
    <property type="evidence" value="ECO:0007669"/>
    <property type="project" value="InterPro"/>
</dbReference>
<dbReference type="Proteomes" id="UP000248627">
    <property type="component" value="Unassembled WGS sequence"/>
</dbReference>
<dbReference type="NCBIfam" id="TIGR01217">
    <property type="entry name" value="ac_ac_CoA_syn"/>
    <property type="match status" value="1"/>
</dbReference>
<dbReference type="PANTHER" id="PTHR42921:SF1">
    <property type="entry name" value="ACETOACETYL-COA SYNTHETASE"/>
    <property type="match status" value="1"/>
</dbReference>
<dbReference type="CDD" id="cd05943">
    <property type="entry name" value="AACS"/>
    <property type="match status" value="1"/>
</dbReference>
<dbReference type="RefSeq" id="WP_111246538.1">
    <property type="nucleotide sequence ID" value="NZ_POTX01000391.1"/>
</dbReference>
<feature type="domain" description="Acetyl-coenzyme A synthetase N-terminal" evidence="7">
    <location>
        <begin position="36"/>
        <end position="92"/>
    </location>
</feature>
<evidence type="ECO:0000256" key="2">
    <source>
        <dbReference type="ARBA" id="ARBA00022598"/>
    </source>
</evidence>
<dbReference type="NCBIfam" id="NF002937">
    <property type="entry name" value="PRK03584.1"/>
    <property type="match status" value="1"/>
</dbReference>
<accession>A0A2W2C7Y3</accession>
<dbReference type="PROSITE" id="PS00455">
    <property type="entry name" value="AMP_BINDING"/>
    <property type="match status" value="1"/>
</dbReference>
<evidence type="ECO:0000256" key="1">
    <source>
        <dbReference type="ARBA" id="ARBA00006432"/>
    </source>
</evidence>
<protein>
    <submittedName>
        <fullName evidence="8">Acetoacetate--CoA ligase</fullName>
    </submittedName>
</protein>
<sequence length="652" mass="70757">MTDVLWTPPADVLQRSRIGAYLRWLAEHRGLEFADYDALWQWSVTDLDAFWRSIWDHFEVVAHTPPTATLGQRSMPGARWFPGATLNYAENVLRMPGRADDDPVVIAYGQTRDPVTLTAAQLREQVRRVAAGLRRLGVTSGDRVAAYAPNIPETYVLLLATASLGAIFSSCAPEFGTRSVTDRWQQIEPKVLVAVDGYRYGDKAVDRRAEVAAIRAALPSLEHTVGIPYLDPDAPLPDGMLAWAELAAPTDEPATFAPVPFDHPLYVLYSSGTTGLPKPIVHGHGGILLEHLKMLALHHDLGPADRFFWFTTTGWMMWNFLVSGPAVGATIVLFDGNPGHPDLGALWRLAERSRSTYFGTSAPFLLACRKANLVPREIADLSALRGLGSTGAPLPVEGFTWVYDAVGSDLQLQSLSGGTDVCTGFVGGVPLLPVHAGEIACRALGAKVEARSADGTPVIGELGELVITEPMPSMPVGFWNDPEGTRYREAYFDIYPGVWRHGDWITINSRGGCVITGRSDATLNRGGVRLGTAEFYSVVEALDEVVDSVVVHLEDDEGGAGELLLFVVLAEGLTLDDDLRRKICRELRTALSPRHVPDEIHQVRAVPRTLSAKKLEVPVKKILTGTPVDQAAAKGALANPESLTAFATLAHH</sequence>
<reference evidence="8 9" key="1">
    <citation type="submission" date="2018-01" db="EMBL/GenBank/DDBJ databases">
        <title>Draft genome sequence of Jishengella endophytica.</title>
        <authorList>
            <person name="Sahin N."/>
            <person name="Ay H."/>
            <person name="Saygin H."/>
        </authorList>
    </citation>
    <scope>NUCLEOTIDE SEQUENCE [LARGE SCALE GENOMIC DNA]</scope>
    <source>
        <strain evidence="8 9">DSM 45430</strain>
    </source>
</reference>
<feature type="domain" description="AMP-dependent synthetase/ligase" evidence="5">
    <location>
        <begin position="101"/>
        <end position="470"/>
    </location>
</feature>
<dbReference type="InterPro" id="IPR025110">
    <property type="entry name" value="AMP-bd_C"/>
</dbReference>
<evidence type="ECO:0000259" key="5">
    <source>
        <dbReference type="Pfam" id="PF00501"/>
    </source>
</evidence>
<organism evidence="8 9">
    <name type="scientific">Micromonospora endophytica</name>
    <dbReference type="NCBI Taxonomy" id="515350"/>
    <lineage>
        <taxon>Bacteria</taxon>
        <taxon>Bacillati</taxon>
        <taxon>Actinomycetota</taxon>
        <taxon>Actinomycetes</taxon>
        <taxon>Micromonosporales</taxon>
        <taxon>Micromonosporaceae</taxon>
        <taxon>Micromonospora</taxon>
    </lineage>
</organism>
<dbReference type="AlphaFoldDB" id="A0A2W2C7Y3"/>
<name>A0A2W2C7Y3_9ACTN</name>
<dbReference type="InterPro" id="IPR045851">
    <property type="entry name" value="AMP-bd_C_sf"/>
</dbReference>
<comment type="similarity">
    <text evidence="1">Belongs to the ATP-dependent AMP-binding enzyme family.</text>
</comment>
<dbReference type="InterPro" id="IPR020845">
    <property type="entry name" value="AMP-binding_CS"/>
</dbReference>
<dbReference type="Pfam" id="PF00501">
    <property type="entry name" value="AMP-binding"/>
    <property type="match status" value="1"/>
</dbReference>
<keyword evidence="9" id="KW-1185">Reference proteome</keyword>
<gene>
    <name evidence="8" type="ORF">C1I93_29540</name>
</gene>
<proteinExistence type="inferred from homology"/>
<keyword evidence="3" id="KW-0547">Nucleotide-binding</keyword>
<evidence type="ECO:0000259" key="7">
    <source>
        <dbReference type="Pfam" id="PF16177"/>
    </source>
</evidence>
<dbReference type="Pfam" id="PF16177">
    <property type="entry name" value="ACAS_N"/>
    <property type="match status" value="1"/>
</dbReference>
<feature type="non-terminal residue" evidence="8">
    <location>
        <position position="652"/>
    </location>
</feature>
<dbReference type="Pfam" id="PF13193">
    <property type="entry name" value="AMP-binding_C"/>
    <property type="match status" value="1"/>
</dbReference>
<dbReference type="SUPFAM" id="SSF56801">
    <property type="entry name" value="Acetyl-CoA synthetase-like"/>
    <property type="match status" value="1"/>
</dbReference>
<evidence type="ECO:0000256" key="4">
    <source>
        <dbReference type="ARBA" id="ARBA00022840"/>
    </source>
</evidence>
<dbReference type="Gene3D" id="3.40.50.12780">
    <property type="entry name" value="N-terminal domain of ligase-like"/>
    <property type="match status" value="1"/>
</dbReference>
<comment type="caution">
    <text evidence="8">The sequence shown here is derived from an EMBL/GenBank/DDBJ whole genome shotgun (WGS) entry which is preliminary data.</text>
</comment>
<dbReference type="Gene3D" id="3.30.300.30">
    <property type="match status" value="1"/>
</dbReference>
<dbReference type="PANTHER" id="PTHR42921">
    <property type="entry name" value="ACETOACETYL-COA SYNTHETASE"/>
    <property type="match status" value="1"/>
</dbReference>
<dbReference type="EMBL" id="POTX01000391">
    <property type="protein sequence ID" value="PZF84287.1"/>
    <property type="molecule type" value="Genomic_DNA"/>
</dbReference>
<evidence type="ECO:0000313" key="9">
    <source>
        <dbReference type="Proteomes" id="UP000248627"/>
    </source>
</evidence>
<dbReference type="GO" id="GO:0030729">
    <property type="term" value="F:acetoacetate-CoA ligase activity"/>
    <property type="evidence" value="ECO:0007669"/>
    <property type="project" value="InterPro"/>
</dbReference>
<evidence type="ECO:0000256" key="3">
    <source>
        <dbReference type="ARBA" id="ARBA00022741"/>
    </source>
</evidence>
<dbReference type="InterPro" id="IPR042099">
    <property type="entry name" value="ANL_N_sf"/>
</dbReference>
<keyword evidence="2 8" id="KW-0436">Ligase</keyword>
<feature type="domain" description="AMP-binding enzyme C-terminal" evidence="6">
    <location>
        <begin position="537"/>
        <end position="613"/>
    </location>
</feature>
<dbReference type="InterPro" id="IPR005914">
    <property type="entry name" value="Acac_CoA_synth"/>
</dbReference>
<evidence type="ECO:0000259" key="6">
    <source>
        <dbReference type="Pfam" id="PF13193"/>
    </source>
</evidence>